<feature type="transmembrane region" description="Helical" evidence="2">
    <location>
        <begin position="259"/>
        <end position="281"/>
    </location>
</feature>
<reference evidence="4 5" key="1">
    <citation type="submission" date="2022-04" db="EMBL/GenBank/DDBJ databases">
        <title>Genome draft of Actinomadura sp. ATCC 31491.</title>
        <authorList>
            <person name="Shi X."/>
            <person name="Du Y."/>
        </authorList>
    </citation>
    <scope>NUCLEOTIDE SEQUENCE [LARGE SCALE GENOMIC DNA]</scope>
    <source>
        <strain evidence="4 5">ATCC 31491</strain>
    </source>
</reference>
<feature type="transmembrane region" description="Helical" evidence="2">
    <location>
        <begin position="99"/>
        <end position="117"/>
    </location>
</feature>
<organism evidence="4 5">
    <name type="scientific">Actinomadura luzonensis</name>
    <dbReference type="NCBI Taxonomy" id="2805427"/>
    <lineage>
        <taxon>Bacteria</taxon>
        <taxon>Bacillati</taxon>
        <taxon>Actinomycetota</taxon>
        <taxon>Actinomycetes</taxon>
        <taxon>Streptosporangiales</taxon>
        <taxon>Thermomonosporaceae</taxon>
        <taxon>Actinomadura</taxon>
    </lineage>
</organism>
<feature type="region of interest" description="Disordered" evidence="1">
    <location>
        <begin position="416"/>
        <end position="436"/>
    </location>
</feature>
<keyword evidence="4" id="KW-0012">Acyltransferase</keyword>
<dbReference type="PANTHER" id="PTHR36927">
    <property type="entry name" value="BLR4337 PROTEIN"/>
    <property type="match status" value="1"/>
</dbReference>
<feature type="transmembrane region" description="Helical" evidence="2">
    <location>
        <begin position="21"/>
        <end position="39"/>
    </location>
</feature>
<feature type="transmembrane region" description="Helical" evidence="2">
    <location>
        <begin position="374"/>
        <end position="396"/>
    </location>
</feature>
<dbReference type="GO" id="GO:0016746">
    <property type="term" value="F:acyltransferase activity"/>
    <property type="evidence" value="ECO:0007669"/>
    <property type="project" value="UniProtKB-KW"/>
</dbReference>
<protein>
    <submittedName>
        <fullName evidence="4">Acyltransferase</fullName>
    </submittedName>
</protein>
<evidence type="ECO:0000313" key="5">
    <source>
        <dbReference type="Proteomes" id="UP001317259"/>
    </source>
</evidence>
<dbReference type="RefSeq" id="WP_242375668.1">
    <property type="nucleotide sequence ID" value="NZ_JAKRKC020000001.1"/>
</dbReference>
<keyword evidence="2" id="KW-0812">Transmembrane</keyword>
<keyword evidence="4" id="KW-0808">Transferase</keyword>
<sequence>MPQTPPPADPAAARRRADLDSLRVLMVAGLVFFHAALVFDAHDDFYVRNAETTELTLVVAAVGVLWAMPLLFFVAGLGAWHSLRRRGTAGFAAERLRRLGVPLVFGTVALVPVPQWLRLRGETHQQVSYLEFLPRFFRIHLEPGNVPFVLQGDFFETGHLWFLVLLLTFALLLSAALALTRRWTAGARASRLWERAAAYAARRRGAALLPAVPLALFCAVAGLEQEYAGWNRWAYLIFFLLGFVFTADPRFRAALRRDLRLVVAGGLVFFAVGAPVMLAAGDDAFTALTPPAMAGRLLYGAAGWCWLMSILGLLDRPRPAPPAPPVPPASAARPGEPGGGRRAYLAEAVLPLYVLHQPIVVAVAYVVVPWDAPIAVKYAAIVACSLALLAAAYDLLVRRTAVTRFLFGMRARPAGAAAGVSSGAAPAPASPPRSEP</sequence>
<dbReference type="Proteomes" id="UP001317259">
    <property type="component" value="Unassembled WGS sequence"/>
</dbReference>
<dbReference type="PANTHER" id="PTHR36927:SF1">
    <property type="entry name" value="MDO-LIKE PROTEIN"/>
    <property type="match status" value="1"/>
</dbReference>
<dbReference type="InterPro" id="IPR050623">
    <property type="entry name" value="Glucan_succinyl_AcylTrfase"/>
</dbReference>
<feature type="transmembrane region" description="Helical" evidence="2">
    <location>
        <begin position="205"/>
        <end position="223"/>
    </location>
</feature>
<feature type="transmembrane region" description="Helical" evidence="2">
    <location>
        <begin position="160"/>
        <end position="184"/>
    </location>
</feature>
<feature type="transmembrane region" description="Helical" evidence="2">
    <location>
        <begin position="348"/>
        <end position="368"/>
    </location>
</feature>
<dbReference type="Pfam" id="PF01757">
    <property type="entry name" value="Acyl_transf_3"/>
    <property type="match status" value="1"/>
</dbReference>
<keyword evidence="2" id="KW-0472">Membrane</keyword>
<feature type="transmembrane region" description="Helical" evidence="2">
    <location>
        <begin position="59"/>
        <end position="79"/>
    </location>
</feature>
<gene>
    <name evidence="4" type="ORF">MF672_020705</name>
</gene>
<dbReference type="InterPro" id="IPR002656">
    <property type="entry name" value="Acyl_transf_3_dom"/>
</dbReference>
<dbReference type="EMBL" id="JAKRKC020000001">
    <property type="protein sequence ID" value="MCK2216202.1"/>
    <property type="molecule type" value="Genomic_DNA"/>
</dbReference>
<evidence type="ECO:0000256" key="1">
    <source>
        <dbReference type="SAM" id="MobiDB-lite"/>
    </source>
</evidence>
<keyword evidence="5" id="KW-1185">Reference proteome</keyword>
<keyword evidence="2" id="KW-1133">Transmembrane helix</keyword>
<name>A0ABT0FV67_9ACTN</name>
<evidence type="ECO:0000256" key="2">
    <source>
        <dbReference type="SAM" id="Phobius"/>
    </source>
</evidence>
<feature type="transmembrane region" description="Helical" evidence="2">
    <location>
        <begin position="293"/>
        <end position="314"/>
    </location>
</feature>
<feature type="compositionally biased region" description="Low complexity" evidence="1">
    <location>
        <begin position="416"/>
        <end position="427"/>
    </location>
</feature>
<feature type="transmembrane region" description="Helical" evidence="2">
    <location>
        <begin position="229"/>
        <end position="247"/>
    </location>
</feature>
<comment type="caution">
    <text evidence="4">The sequence shown here is derived from an EMBL/GenBank/DDBJ whole genome shotgun (WGS) entry which is preliminary data.</text>
</comment>
<evidence type="ECO:0000313" key="4">
    <source>
        <dbReference type="EMBL" id="MCK2216202.1"/>
    </source>
</evidence>
<evidence type="ECO:0000259" key="3">
    <source>
        <dbReference type="Pfam" id="PF01757"/>
    </source>
</evidence>
<proteinExistence type="predicted"/>
<accession>A0ABT0FV67</accession>
<feature type="domain" description="Acyltransferase 3" evidence="3">
    <location>
        <begin position="17"/>
        <end position="388"/>
    </location>
</feature>